<feature type="region of interest" description="Disordered" evidence="1">
    <location>
        <begin position="1"/>
        <end position="37"/>
    </location>
</feature>
<proteinExistence type="predicted"/>
<gene>
    <name evidence="2" type="ORF">SSLN_LOCUS9342</name>
</gene>
<evidence type="ECO:0000313" key="3">
    <source>
        <dbReference type="Proteomes" id="UP000275846"/>
    </source>
</evidence>
<evidence type="ECO:0000313" key="4">
    <source>
        <dbReference type="WBParaSite" id="SSLN_0000969701-mRNA-1"/>
    </source>
</evidence>
<dbReference type="WBParaSite" id="SSLN_0000969701-mRNA-1">
    <property type="protein sequence ID" value="SSLN_0000969701-mRNA-1"/>
    <property type="gene ID" value="SSLN_0000969701"/>
</dbReference>
<accession>A0A183SYP4</accession>
<keyword evidence="3" id="KW-1185">Reference proteome</keyword>
<reference evidence="2 3" key="2">
    <citation type="submission" date="2018-11" db="EMBL/GenBank/DDBJ databases">
        <authorList>
            <consortium name="Pathogen Informatics"/>
        </authorList>
    </citation>
    <scope>NUCLEOTIDE SEQUENCE [LARGE SCALE GENOMIC DNA]</scope>
    <source>
        <strain evidence="2 3">NST_G2</strain>
    </source>
</reference>
<dbReference type="Proteomes" id="UP000275846">
    <property type="component" value="Unassembled WGS sequence"/>
</dbReference>
<dbReference type="AlphaFoldDB" id="A0A183SYP4"/>
<reference evidence="4" key="1">
    <citation type="submission" date="2016-06" db="UniProtKB">
        <authorList>
            <consortium name="WormBaseParasite"/>
        </authorList>
    </citation>
    <scope>IDENTIFICATION</scope>
</reference>
<evidence type="ECO:0000313" key="2">
    <source>
        <dbReference type="EMBL" id="VDL95727.1"/>
    </source>
</evidence>
<dbReference type="OrthoDB" id="6247796at2759"/>
<protein>
    <submittedName>
        <fullName evidence="2 4">Uncharacterized protein</fullName>
    </submittedName>
</protein>
<dbReference type="EMBL" id="UYSU01035182">
    <property type="protein sequence ID" value="VDL95727.1"/>
    <property type="molecule type" value="Genomic_DNA"/>
</dbReference>
<sequence>MTGRAGNRSDPRCRWLNGSPPRHLAGEAPTATPMKAPSPCIKETAPLLSSDGTTLLTEKSQILKRWAKHVRSVLNCSSAISYAAIDRLPRGAINNDLDLPPSLPETIRAMQHIFSGKAPGSDAIPLEVYKHDRHQLMAELTTLFQEMWHQ</sequence>
<organism evidence="4">
    <name type="scientific">Schistocephalus solidus</name>
    <name type="common">Tapeworm</name>
    <dbReference type="NCBI Taxonomy" id="70667"/>
    <lineage>
        <taxon>Eukaryota</taxon>
        <taxon>Metazoa</taxon>
        <taxon>Spiralia</taxon>
        <taxon>Lophotrochozoa</taxon>
        <taxon>Platyhelminthes</taxon>
        <taxon>Cestoda</taxon>
        <taxon>Eucestoda</taxon>
        <taxon>Diphyllobothriidea</taxon>
        <taxon>Diphyllobothriidae</taxon>
        <taxon>Schistocephalus</taxon>
    </lineage>
</organism>
<name>A0A183SYP4_SCHSO</name>
<evidence type="ECO:0000256" key="1">
    <source>
        <dbReference type="SAM" id="MobiDB-lite"/>
    </source>
</evidence>